<comment type="caution">
    <text evidence="11">The sequence shown here is derived from an EMBL/GenBank/DDBJ whole genome shotgun (WGS) entry which is preliminary data.</text>
</comment>
<keyword evidence="1" id="KW-0004">4Fe-4S</keyword>
<keyword evidence="7" id="KW-0234">DNA repair</keyword>
<keyword evidence="3 9" id="KW-0227">DNA damage</keyword>
<dbReference type="Proteomes" id="UP000230066">
    <property type="component" value="Unassembled WGS sequence"/>
</dbReference>
<dbReference type="GO" id="GO:0006298">
    <property type="term" value="P:mismatch repair"/>
    <property type="evidence" value="ECO:0007669"/>
    <property type="project" value="TreeGrafter"/>
</dbReference>
<evidence type="ECO:0000259" key="10">
    <source>
        <dbReference type="Pfam" id="PF14815"/>
    </source>
</evidence>
<dbReference type="PANTHER" id="PTHR42944">
    <property type="entry name" value="ADENINE DNA GLYCOSYLASE"/>
    <property type="match status" value="1"/>
</dbReference>
<comment type="cofactor">
    <cofactor evidence="9">
        <name>[4Fe-4S] cluster</name>
        <dbReference type="ChEBI" id="CHEBI:49883"/>
    </cofactor>
    <text evidence="9">Binds 1 [4Fe-4S] cluster.</text>
</comment>
<dbReference type="CDD" id="cd03431">
    <property type="entry name" value="NUDIX_DNA_Glycosylase_C-MutY"/>
    <property type="match status" value="1"/>
</dbReference>
<proteinExistence type="inferred from homology"/>
<dbReference type="InterPro" id="IPR023170">
    <property type="entry name" value="HhH_base_excis_C"/>
</dbReference>
<name>A0A4E0R2W7_FASHE</name>
<keyword evidence="6" id="KW-0411">Iron-sulfur</keyword>
<evidence type="ECO:0000256" key="8">
    <source>
        <dbReference type="ARBA" id="ARBA00023295"/>
    </source>
</evidence>
<evidence type="ECO:0000313" key="11">
    <source>
        <dbReference type="EMBL" id="THD20684.1"/>
    </source>
</evidence>
<protein>
    <recommendedName>
        <fullName evidence="9">Adenine DNA glycosylase</fullName>
        <ecNumber evidence="9">3.2.2.31</ecNumber>
    </recommendedName>
</protein>
<dbReference type="GO" id="GO:0005634">
    <property type="term" value="C:nucleus"/>
    <property type="evidence" value="ECO:0007669"/>
    <property type="project" value="TreeGrafter"/>
</dbReference>
<evidence type="ECO:0000256" key="5">
    <source>
        <dbReference type="ARBA" id="ARBA00023004"/>
    </source>
</evidence>
<feature type="domain" description="Adenine DNA glycosylase C-terminal" evidence="10">
    <location>
        <begin position="97"/>
        <end position="226"/>
    </location>
</feature>
<dbReference type="Gene3D" id="3.90.79.10">
    <property type="entry name" value="Nucleoside Triphosphate Pyrophosphohydrolase"/>
    <property type="match status" value="1"/>
</dbReference>
<dbReference type="PANTHER" id="PTHR42944:SF1">
    <property type="entry name" value="ADENINE DNA GLYCOSYLASE"/>
    <property type="match status" value="1"/>
</dbReference>
<dbReference type="EC" id="3.2.2.31" evidence="9"/>
<dbReference type="SUPFAM" id="SSF55811">
    <property type="entry name" value="Nudix"/>
    <property type="match status" value="1"/>
</dbReference>
<dbReference type="InterPro" id="IPR029119">
    <property type="entry name" value="MutY_C"/>
</dbReference>
<dbReference type="GO" id="GO:0034039">
    <property type="term" value="F:8-oxo-7,8-dihydroguanine DNA N-glycosylase activity"/>
    <property type="evidence" value="ECO:0007669"/>
    <property type="project" value="TreeGrafter"/>
</dbReference>
<accession>A0A4E0R2W7</accession>
<dbReference type="GO" id="GO:0051539">
    <property type="term" value="F:4 iron, 4 sulfur cluster binding"/>
    <property type="evidence" value="ECO:0007669"/>
    <property type="project" value="UniProtKB-UniRule"/>
</dbReference>
<evidence type="ECO:0000256" key="3">
    <source>
        <dbReference type="ARBA" id="ARBA00022763"/>
    </source>
</evidence>
<dbReference type="GO" id="GO:0046872">
    <property type="term" value="F:metal ion binding"/>
    <property type="evidence" value="ECO:0007669"/>
    <property type="project" value="UniProtKB-UniRule"/>
</dbReference>
<keyword evidence="8 9" id="KW-0326">Glycosidase</keyword>
<keyword evidence="4" id="KW-0378">Hydrolase</keyword>
<dbReference type="InterPro" id="IPR015797">
    <property type="entry name" value="NUDIX_hydrolase-like_dom_sf"/>
</dbReference>
<sequence length="266" mass="29184">MELGATLCTPKQPSCSVCPLGTIGVCMAYTEATVDVKATHAKVSGSPLGTDIEECALCIPSDMYRSDLGVTNFPVKLSKRPQREEFTVVIVLQAMRCGSPHFLLFQRPKKGLLGGLWEFPGQTIAISTKPTDNSTEIQEQAQLSVLNRIKSAVKCIHFDASDLQSIGQSLSPNPLQVVHLFSHIRMTYDIYTLSCGFSEVLNIGRWVSANEFAESAVSTAARKVFAHFQSSQNSTCVPKPNTKAKKRKTDSPLDDAKQLRLTTFFH</sequence>
<organism evidence="11 12">
    <name type="scientific">Fasciola hepatica</name>
    <name type="common">Liver fluke</name>
    <dbReference type="NCBI Taxonomy" id="6192"/>
    <lineage>
        <taxon>Eukaryota</taxon>
        <taxon>Metazoa</taxon>
        <taxon>Spiralia</taxon>
        <taxon>Lophotrochozoa</taxon>
        <taxon>Platyhelminthes</taxon>
        <taxon>Trematoda</taxon>
        <taxon>Digenea</taxon>
        <taxon>Plagiorchiida</taxon>
        <taxon>Echinostomata</taxon>
        <taxon>Echinostomatoidea</taxon>
        <taxon>Fasciolidae</taxon>
        <taxon>Fasciola</taxon>
    </lineage>
</organism>
<comment type="catalytic activity">
    <reaction evidence="9">
        <text>Hydrolyzes free adenine bases from 7,8-dihydro-8-oxoguanine:adenine mismatched double-stranded DNA, leaving an apurinic site.</text>
        <dbReference type="EC" id="3.2.2.31"/>
    </reaction>
</comment>
<dbReference type="GO" id="GO:0000701">
    <property type="term" value="F:purine-specific mismatch base pair DNA N-glycosylase activity"/>
    <property type="evidence" value="ECO:0007669"/>
    <property type="project" value="UniProtKB-EC"/>
</dbReference>
<comment type="function">
    <text evidence="9">Adenine glycosylase active on G-A mispairs.</text>
</comment>
<dbReference type="GO" id="GO:0035485">
    <property type="term" value="F:adenine/guanine mispair binding"/>
    <property type="evidence" value="ECO:0007669"/>
    <property type="project" value="TreeGrafter"/>
</dbReference>
<dbReference type="Gene3D" id="1.10.1670.10">
    <property type="entry name" value="Helix-hairpin-Helix base-excision DNA repair enzymes (C-terminal)"/>
    <property type="match status" value="1"/>
</dbReference>
<keyword evidence="2" id="KW-0479">Metal-binding</keyword>
<evidence type="ECO:0000256" key="1">
    <source>
        <dbReference type="ARBA" id="ARBA00022485"/>
    </source>
</evidence>
<keyword evidence="5 9" id="KW-0408">Iron</keyword>
<evidence type="ECO:0000256" key="2">
    <source>
        <dbReference type="ARBA" id="ARBA00022723"/>
    </source>
</evidence>
<evidence type="ECO:0000256" key="4">
    <source>
        <dbReference type="ARBA" id="ARBA00022801"/>
    </source>
</evidence>
<keyword evidence="12" id="KW-1185">Reference proteome</keyword>
<evidence type="ECO:0000256" key="6">
    <source>
        <dbReference type="ARBA" id="ARBA00023014"/>
    </source>
</evidence>
<dbReference type="GO" id="GO:0032357">
    <property type="term" value="F:oxidized purine DNA binding"/>
    <property type="evidence" value="ECO:0007669"/>
    <property type="project" value="TreeGrafter"/>
</dbReference>
<dbReference type="AlphaFoldDB" id="A0A4E0R2W7"/>
<evidence type="ECO:0000256" key="9">
    <source>
        <dbReference type="RuleBase" id="RU365096"/>
    </source>
</evidence>
<reference evidence="11" key="1">
    <citation type="submission" date="2019-03" db="EMBL/GenBank/DDBJ databases">
        <title>Improved annotation for the trematode Fasciola hepatica.</title>
        <authorList>
            <person name="Choi Y.-J."/>
            <person name="Martin J."/>
            <person name="Mitreva M."/>
        </authorList>
    </citation>
    <scope>NUCLEOTIDE SEQUENCE [LARGE SCALE GENOMIC DNA]</scope>
</reference>
<dbReference type="GO" id="GO:0006284">
    <property type="term" value="P:base-excision repair"/>
    <property type="evidence" value="ECO:0007669"/>
    <property type="project" value="UniProtKB-UniRule"/>
</dbReference>
<evidence type="ECO:0000256" key="7">
    <source>
        <dbReference type="ARBA" id="ARBA00023204"/>
    </source>
</evidence>
<dbReference type="InterPro" id="IPR044298">
    <property type="entry name" value="MIG/MutY"/>
</dbReference>
<evidence type="ECO:0000313" key="12">
    <source>
        <dbReference type="Proteomes" id="UP000230066"/>
    </source>
</evidence>
<dbReference type="EMBL" id="JXXN02004317">
    <property type="protein sequence ID" value="THD20684.1"/>
    <property type="molecule type" value="Genomic_DNA"/>
</dbReference>
<dbReference type="Pfam" id="PF14815">
    <property type="entry name" value="NUDIX_4"/>
    <property type="match status" value="1"/>
</dbReference>
<gene>
    <name evidence="11" type="ORF">D915_004999</name>
</gene>
<comment type="similarity">
    <text evidence="9">Belongs to the Nth/MutY family.</text>
</comment>